<dbReference type="EMBL" id="MNCJ02000325">
    <property type="protein sequence ID" value="KAF5786094.1"/>
    <property type="molecule type" value="Genomic_DNA"/>
</dbReference>
<dbReference type="AlphaFoldDB" id="A0A9K3N3Z2"/>
<proteinExistence type="predicted"/>
<evidence type="ECO:0000313" key="2">
    <source>
        <dbReference type="Proteomes" id="UP000215914"/>
    </source>
</evidence>
<comment type="caution">
    <text evidence="1">The sequence shown here is derived from an EMBL/GenBank/DDBJ whole genome shotgun (WGS) entry which is preliminary data.</text>
</comment>
<name>A0A9K3N3Z2_HELAN</name>
<sequence length="52" mass="5775">MYYVQPSIVYLQGERLIKDQVGSLVWGSAQDLLGLLGISLPITLCYDLLKSC</sequence>
<keyword evidence="2" id="KW-1185">Reference proteome</keyword>
<reference evidence="1" key="1">
    <citation type="journal article" date="2017" name="Nature">
        <title>The sunflower genome provides insights into oil metabolism, flowering and Asterid evolution.</title>
        <authorList>
            <person name="Badouin H."/>
            <person name="Gouzy J."/>
            <person name="Grassa C.J."/>
            <person name="Murat F."/>
            <person name="Staton S.E."/>
            <person name="Cottret L."/>
            <person name="Lelandais-Briere C."/>
            <person name="Owens G.L."/>
            <person name="Carrere S."/>
            <person name="Mayjonade B."/>
            <person name="Legrand L."/>
            <person name="Gill N."/>
            <person name="Kane N.C."/>
            <person name="Bowers J.E."/>
            <person name="Hubner S."/>
            <person name="Bellec A."/>
            <person name="Berard A."/>
            <person name="Berges H."/>
            <person name="Blanchet N."/>
            <person name="Boniface M.C."/>
            <person name="Brunel D."/>
            <person name="Catrice O."/>
            <person name="Chaidir N."/>
            <person name="Claudel C."/>
            <person name="Donnadieu C."/>
            <person name="Faraut T."/>
            <person name="Fievet G."/>
            <person name="Helmstetter N."/>
            <person name="King M."/>
            <person name="Knapp S.J."/>
            <person name="Lai Z."/>
            <person name="Le Paslier M.C."/>
            <person name="Lippi Y."/>
            <person name="Lorenzon L."/>
            <person name="Mandel J.R."/>
            <person name="Marage G."/>
            <person name="Marchand G."/>
            <person name="Marquand E."/>
            <person name="Bret-Mestries E."/>
            <person name="Morien E."/>
            <person name="Nambeesan S."/>
            <person name="Nguyen T."/>
            <person name="Pegot-Espagnet P."/>
            <person name="Pouilly N."/>
            <person name="Raftis F."/>
            <person name="Sallet E."/>
            <person name="Schiex T."/>
            <person name="Thomas J."/>
            <person name="Vandecasteele C."/>
            <person name="Vares D."/>
            <person name="Vear F."/>
            <person name="Vautrin S."/>
            <person name="Crespi M."/>
            <person name="Mangin B."/>
            <person name="Burke J.M."/>
            <person name="Salse J."/>
            <person name="Munos S."/>
            <person name="Vincourt P."/>
            <person name="Rieseberg L.H."/>
            <person name="Langlade N.B."/>
        </authorList>
    </citation>
    <scope>NUCLEOTIDE SEQUENCE</scope>
    <source>
        <tissue evidence="1">Leaves</tissue>
    </source>
</reference>
<protein>
    <submittedName>
        <fullName evidence="1">Uncharacterized protein</fullName>
    </submittedName>
</protein>
<evidence type="ECO:0000313" key="1">
    <source>
        <dbReference type="EMBL" id="KAF5786094.1"/>
    </source>
</evidence>
<gene>
    <name evidence="1" type="ORF">HanXRQr2_Chr10g0436691</name>
</gene>
<reference evidence="1" key="2">
    <citation type="submission" date="2020-06" db="EMBL/GenBank/DDBJ databases">
        <title>Helianthus annuus Genome sequencing and assembly Release 2.</title>
        <authorList>
            <person name="Gouzy J."/>
            <person name="Langlade N."/>
            <person name="Munos S."/>
        </authorList>
    </citation>
    <scope>NUCLEOTIDE SEQUENCE</scope>
    <source>
        <tissue evidence="1">Leaves</tissue>
    </source>
</reference>
<dbReference type="Proteomes" id="UP000215914">
    <property type="component" value="Unassembled WGS sequence"/>
</dbReference>
<organism evidence="1 2">
    <name type="scientific">Helianthus annuus</name>
    <name type="common">Common sunflower</name>
    <dbReference type="NCBI Taxonomy" id="4232"/>
    <lineage>
        <taxon>Eukaryota</taxon>
        <taxon>Viridiplantae</taxon>
        <taxon>Streptophyta</taxon>
        <taxon>Embryophyta</taxon>
        <taxon>Tracheophyta</taxon>
        <taxon>Spermatophyta</taxon>
        <taxon>Magnoliopsida</taxon>
        <taxon>eudicotyledons</taxon>
        <taxon>Gunneridae</taxon>
        <taxon>Pentapetalae</taxon>
        <taxon>asterids</taxon>
        <taxon>campanulids</taxon>
        <taxon>Asterales</taxon>
        <taxon>Asteraceae</taxon>
        <taxon>Asteroideae</taxon>
        <taxon>Heliantheae alliance</taxon>
        <taxon>Heliantheae</taxon>
        <taxon>Helianthus</taxon>
    </lineage>
</organism>
<dbReference type="Gramene" id="mRNA:HanXRQr2_Chr10g0436691">
    <property type="protein sequence ID" value="CDS:HanXRQr2_Chr10g0436691.1"/>
    <property type="gene ID" value="HanXRQr2_Chr10g0436691"/>
</dbReference>
<accession>A0A9K3N3Z2</accession>